<dbReference type="InterPro" id="IPR008271">
    <property type="entry name" value="Ser/Thr_kinase_AS"/>
</dbReference>
<feature type="coiled-coil region" evidence="8">
    <location>
        <begin position="580"/>
        <end position="648"/>
    </location>
</feature>
<keyword evidence="6" id="KW-0460">Magnesium</keyword>
<dbReference type="EMBL" id="CALNXI010000314">
    <property type="protein sequence ID" value="CAH3024665.1"/>
    <property type="molecule type" value="Genomic_DNA"/>
</dbReference>
<evidence type="ECO:0000313" key="12">
    <source>
        <dbReference type="EMBL" id="CAH3024665.1"/>
    </source>
</evidence>
<dbReference type="InterPro" id="IPR057380">
    <property type="entry name" value="UBA_SIK1/2/3"/>
</dbReference>
<sequence length="752" mass="86592">MATERTKRAIKVGFYDIEKTIGKGNFAVVKLARHRVTKSQVAIKIIDKTQLDDTNLKKVHREIQIMKMLNHPYIIKLYQVMETKSMLYLVTEYASNGEMFNYLSHGALPEKEARKKFAQILSAVEYCHERHVVHRDLKAENLLLDQNLNIKIADFGFGNYYTPGNPLNTWCGSPPYAAPEVFEGKLYHGPQLDIWSLGVVLYVLICRALPFDGGTLPALRDRVLEGRFRIPFFMSTECEHLIRHMLVKDPNQRYTIEQIKKHKWMQADPAVKSILTYNKEANFEGEKILDEYNEQALELMQGLGIDIERTRTALAENAYDHHTAIYYLLVDRLRQHRASYPLQTQLETKLRRPSGIAEAAVVRGGRNNVMVVPNRAVQRSVPAQTPRPYLPLQYAINELHERIPTPPEIRREIATECVKELSPMREPGLKARSISPRQMINVAPPLSLDNSVSRETDSPTLENMDSDENEEDKPKVRRHTVHSMPKQSLAVPVNHPLLRGRSEETHEESNIHAFQIKPAIVVSHCGPSNSLMTSTPPVVSLRGSGQHLHNPVRRNGHVPLGRRASDGNAVTLAFQQHLRVSSPNNRIKQLQQEHQRLQEQYQKSLSPTEISDQQVAHSEYKLNYDQMREELQKHYEELMAYNEQERTNERMELTDEQKIAFTQAEQPAPYSMPLHHQLQQLHIDNRHNPLRRTPSYKQNPHKQVFRTSSYKRAQICAMLPPLQSEPFDSLENKEPLICEDKTKLGRYSIISL</sequence>
<comment type="caution">
    <text evidence="12">The sequence shown here is derived from an EMBL/GenBank/DDBJ whole genome shotgun (WGS) entry which is preliminary data.</text>
</comment>
<name>A0ABN8M4W5_9CNID</name>
<dbReference type="PROSITE" id="PS50030">
    <property type="entry name" value="UBA"/>
    <property type="match status" value="1"/>
</dbReference>
<evidence type="ECO:0000256" key="9">
    <source>
        <dbReference type="SAM" id="MobiDB-lite"/>
    </source>
</evidence>
<dbReference type="PROSITE" id="PS00108">
    <property type="entry name" value="PROTEIN_KINASE_ST"/>
    <property type="match status" value="1"/>
</dbReference>
<dbReference type="PANTHER" id="PTHR24346:SF74">
    <property type="entry name" value="PROTEIN KINASE DOMAIN-CONTAINING PROTEIN"/>
    <property type="match status" value="1"/>
</dbReference>
<dbReference type="Proteomes" id="UP001159427">
    <property type="component" value="Unassembled WGS sequence"/>
</dbReference>
<evidence type="ECO:0000256" key="3">
    <source>
        <dbReference type="ARBA" id="ARBA00022723"/>
    </source>
</evidence>
<evidence type="ECO:0000256" key="1">
    <source>
        <dbReference type="ARBA" id="ARBA00001946"/>
    </source>
</evidence>
<evidence type="ECO:0000256" key="8">
    <source>
        <dbReference type="SAM" id="Coils"/>
    </source>
</evidence>
<evidence type="ECO:0000256" key="2">
    <source>
        <dbReference type="ARBA" id="ARBA00022553"/>
    </source>
</evidence>
<evidence type="ECO:0000256" key="5">
    <source>
        <dbReference type="ARBA" id="ARBA00022840"/>
    </source>
</evidence>
<dbReference type="InterPro" id="IPR011009">
    <property type="entry name" value="Kinase-like_dom_sf"/>
</dbReference>
<keyword evidence="4 7" id="KW-0547">Nucleotide-binding</keyword>
<keyword evidence="5 7" id="KW-0067">ATP-binding</keyword>
<dbReference type="CDD" id="cd14338">
    <property type="entry name" value="UBA_SIK"/>
    <property type="match status" value="1"/>
</dbReference>
<dbReference type="InterPro" id="IPR015940">
    <property type="entry name" value="UBA"/>
</dbReference>
<keyword evidence="2" id="KW-0597">Phosphoprotein</keyword>
<dbReference type="InterPro" id="IPR017441">
    <property type="entry name" value="Protein_kinase_ATP_BS"/>
</dbReference>
<evidence type="ECO:0000256" key="6">
    <source>
        <dbReference type="ARBA" id="ARBA00022842"/>
    </source>
</evidence>
<evidence type="ECO:0000259" key="11">
    <source>
        <dbReference type="PROSITE" id="PS50030"/>
    </source>
</evidence>
<evidence type="ECO:0000313" key="13">
    <source>
        <dbReference type="Proteomes" id="UP001159427"/>
    </source>
</evidence>
<gene>
    <name evidence="12" type="ORF">PEVE_00023645</name>
</gene>
<dbReference type="SUPFAM" id="SSF56112">
    <property type="entry name" value="Protein kinase-like (PK-like)"/>
    <property type="match status" value="1"/>
</dbReference>
<dbReference type="InterPro" id="IPR000719">
    <property type="entry name" value="Prot_kinase_dom"/>
</dbReference>
<dbReference type="PANTHER" id="PTHR24346">
    <property type="entry name" value="MAP/MICROTUBULE AFFINITY-REGULATING KINASE"/>
    <property type="match status" value="1"/>
</dbReference>
<dbReference type="SMART" id="SM00220">
    <property type="entry name" value="S_TKc"/>
    <property type="match status" value="1"/>
</dbReference>
<keyword evidence="8" id="KW-0175">Coiled coil</keyword>
<feature type="region of interest" description="Disordered" evidence="9">
    <location>
        <begin position="444"/>
        <end position="485"/>
    </location>
</feature>
<feature type="domain" description="Protein kinase" evidence="10">
    <location>
        <begin position="15"/>
        <end position="265"/>
    </location>
</feature>
<reference evidence="12 13" key="1">
    <citation type="submission" date="2022-05" db="EMBL/GenBank/DDBJ databases">
        <authorList>
            <consortium name="Genoscope - CEA"/>
            <person name="William W."/>
        </authorList>
    </citation>
    <scope>NUCLEOTIDE SEQUENCE [LARGE SCALE GENOMIC DNA]</scope>
</reference>
<feature type="domain" description="UBA" evidence="11">
    <location>
        <begin position="291"/>
        <end position="331"/>
    </location>
</feature>
<dbReference type="PROSITE" id="PS50011">
    <property type="entry name" value="PROTEIN_KINASE_DOM"/>
    <property type="match status" value="1"/>
</dbReference>
<evidence type="ECO:0008006" key="14">
    <source>
        <dbReference type="Google" id="ProtNLM"/>
    </source>
</evidence>
<keyword evidence="3" id="KW-0479">Metal-binding</keyword>
<keyword evidence="13" id="KW-1185">Reference proteome</keyword>
<protein>
    <recommendedName>
        <fullName evidence="14">Non-specific serine/threonine protein kinase</fullName>
    </recommendedName>
</protein>
<evidence type="ECO:0000256" key="4">
    <source>
        <dbReference type="ARBA" id="ARBA00022741"/>
    </source>
</evidence>
<accession>A0ABN8M4W5</accession>
<evidence type="ECO:0000259" key="10">
    <source>
        <dbReference type="PROSITE" id="PS50011"/>
    </source>
</evidence>
<evidence type="ECO:0000256" key="7">
    <source>
        <dbReference type="PROSITE-ProRule" id="PRU10141"/>
    </source>
</evidence>
<proteinExistence type="predicted"/>
<dbReference type="Gene3D" id="1.10.510.10">
    <property type="entry name" value="Transferase(Phosphotransferase) domain 1"/>
    <property type="match status" value="1"/>
</dbReference>
<dbReference type="Pfam" id="PF00069">
    <property type="entry name" value="Pkinase"/>
    <property type="match status" value="1"/>
</dbReference>
<dbReference type="CDD" id="cd14071">
    <property type="entry name" value="STKc_SIK"/>
    <property type="match status" value="1"/>
</dbReference>
<organism evidence="12 13">
    <name type="scientific">Porites evermanni</name>
    <dbReference type="NCBI Taxonomy" id="104178"/>
    <lineage>
        <taxon>Eukaryota</taxon>
        <taxon>Metazoa</taxon>
        <taxon>Cnidaria</taxon>
        <taxon>Anthozoa</taxon>
        <taxon>Hexacorallia</taxon>
        <taxon>Scleractinia</taxon>
        <taxon>Fungiina</taxon>
        <taxon>Poritidae</taxon>
        <taxon>Porites</taxon>
    </lineage>
</organism>
<dbReference type="PROSITE" id="PS00107">
    <property type="entry name" value="PROTEIN_KINASE_ATP"/>
    <property type="match status" value="1"/>
</dbReference>
<dbReference type="Pfam" id="PF23312">
    <property type="entry name" value="UBA_SIK3"/>
    <property type="match status" value="1"/>
</dbReference>
<dbReference type="InterPro" id="IPR034672">
    <property type="entry name" value="SIK"/>
</dbReference>
<comment type="cofactor">
    <cofactor evidence="1">
        <name>Mg(2+)</name>
        <dbReference type="ChEBI" id="CHEBI:18420"/>
    </cofactor>
</comment>
<feature type="binding site" evidence="7">
    <location>
        <position position="44"/>
    </location>
    <ligand>
        <name>ATP</name>
        <dbReference type="ChEBI" id="CHEBI:30616"/>
    </ligand>
</feature>